<keyword evidence="1" id="KW-0472">Membrane</keyword>
<evidence type="ECO:0000256" key="1">
    <source>
        <dbReference type="SAM" id="Phobius"/>
    </source>
</evidence>
<dbReference type="Gramene" id="PAN14614">
    <property type="protein sequence ID" value="PAN14614"/>
    <property type="gene ID" value="PAHAL_2G424100"/>
</dbReference>
<evidence type="ECO:0000313" key="2">
    <source>
        <dbReference type="EMBL" id="PAN14614.1"/>
    </source>
</evidence>
<sequence>MTPSHPMLTPNQALSLGVVDHLIAFFPPRKFGAASGSLHPPLSLPSLVMLSLIVVFDPVGNGVYRTMRICPVRRTLVCTT</sequence>
<organism evidence="2">
    <name type="scientific">Panicum hallii</name>
    <dbReference type="NCBI Taxonomy" id="206008"/>
    <lineage>
        <taxon>Eukaryota</taxon>
        <taxon>Viridiplantae</taxon>
        <taxon>Streptophyta</taxon>
        <taxon>Embryophyta</taxon>
        <taxon>Tracheophyta</taxon>
        <taxon>Spermatophyta</taxon>
        <taxon>Magnoliopsida</taxon>
        <taxon>Liliopsida</taxon>
        <taxon>Poales</taxon>
        <taxon>Poaceae</taxon>
        <taxon>PACMAD clade</taxon>
        <taxon>Panicoideae</taxon>
        <taxon>Panicodae</taxon>
        <taxon>Paniceae</taxon>
        <taxon>Panicinae</taxon>
        <taxon>Panicum</taxon>
        <taxon>Panicum sect. Panicum</taxon>
    </lineage>
</organism>
<dbReference type="Proteomes" id="UP000243499">
    <property type="component" value="Chromosome 2"/>
</dbReference>
<feature type="transmembrane region" description="Helical" evidence="1">
    <location>
        <begin position="44"/>
        <end position="64"/>
    </location>
</feature>
<reference evidence="2" key="1">
    <citation type="submission" date="2018-04" db="EMBL/GenBank/DDBJ databases">
        <title>WGS assembly of Panicum hallii.</title>
        <authorList>
            <person name="Lovell J."/>
            <person name="Jenkins J."/>
            <person name="Lowry D."/>
            <person name="Mamidi S."/>
            <person name="Sreedasyam A."/>
            <person name="Weng X."/>
            <person name="Barry K."/>
            <person name="Bonette J."/>
            <person name="Campitelli B."/>
            <person name="Daum C."/>
            <person name="Gordon S."/>
            <person name="Gould B."/>
            <person name="Lipzen A."/>
            <person name="Macqueen A."/>
            <person name="Palacio-Mejia J."/>
            <person name="Plott C."/>
            <person name="Shakirov E."/>
            <person name="Shu S."/>
            <person name="Yoshinaga Y."/>
            <person name="Zane M."/>
            <person name="Rokhsar D."/>
            <person name="Grimwood J."/>
            <person name="Schmutz J."/>
            <person name="Juenger T."/>
        </authorList>
    </citation>
    <scope>NUCLEOTIDE SEQUENCE [LARGE SCALE GENOMIC DNA]</scope>
    <source>
        <strain evidence="2">FIL2</strain>
    </source>
</reference>
<proteinExistence type="predicted"/>
<dbReference type="EMBL" id="CM008047">
    <property type="protein sequence ID" value="PAN14614.1"/>
    <property type="molecule type" value="Genomic_DNA"/>
</dbReference>
<accession>A0A2S3H3W5</accession>
<gene>
    <name evidence="2" type="ORF">PAHAL_2G424100</name>
</gene>
<dbReference type="AlphaFoldDB" id="A0A2S3H3W5"/>
<keyword evidence="1" id="KW-0812">Transmembrane</keyword>
<name>A0A2S3H3W5_9POAL</name>
<protein>
    <submittedName>
        <fullName evidence="2">Uncharacterized protein</fullName>
    </submittedName>
</protein>
<keyword evidence="1" id="KW-1133">Transmembrane helix</keyword>